<gene>
    <name evidence="1" type="ORF">C1SCF055_LOCUS6344</name>
</gene>
<accession>A0A9P1BT73</accession>
<keyword evidence="3" id="KW-1185">Reference proteome</keyword>
<dbReference type="EMBL" id="CAMXCT010000401">
    <property type="protein sequence ID" value="CAI3978280.1"/>
    <property type="molecule type" value="Genomic_DNA"/>
</dbReference>
<keyword evidence="2" id="KW-0812">Transmembrane</keyword>
<keyword evidence="2" id="KW-0472">Membrane</keyword>
<comment type="caution">
    <text evidence="1">The sequence shown here is derived from an EMBL/GenBank/DDBJ whole genome shotgun (WGS) entry which is preliminary data.</text>
</comment>
<name>A0A9P1BT73_9DINO</name>
<dbReference type="AlphaFoldDB" id="A0A9P1BT73"/>
<reference evidence="2 3" key="2">
    <citation type="submission" date="2024-05" db="EMBL/GenBank/DDBJ databases">
        <authorList>
            <person name="Chen Y."/>
            <person name="Shah S."/>
            <person name="Dougan E. K."/>
            <person name="Thang M."/>
            <person name="Chan C."/>
        </authorList>
    </citation>
    <scope>NUCLEOTIDE SEQUENCE [LARGE SCALE GENOMIC DNA]</scope>
</reference>
<protein>
    <submittedName>
        <fullName evidence="2">ABC transmembrane type-1 domain-containing protein</fullName>
    </submittedName>
</protein>
<evidence type="ECO:0000313" key="2">
    <source>
        <dbReference type="EMBL" id="CAL4765592.1"/>
    </source>
</evidence>
<dbReference type="Proteomes" id="UP001152797">
    <property type="component" value="Unassembled WGS sequence"/>
</dbReference>
<organism evidence="1">
    <name type="scientific">Cladocopium goreaui</name>
    <dbReference type="NCBI Taxonomy" id="2562237"/>
    <lineage>
        <taxon>Eukaryota</taxon>
        <taxon>Sar</taxon>
        <taxon>Alveolata</taxon>
        <taxon>Dinophyceae</taxon>
        <taxon>Suessiales</taxon>
        <taxon>Symbiodiniaceae</taxon>
        <taxon>Cladocopium</taxon>
    </lineage>
</organism>
<sequence length="493" mass="55216">MAGSASGSLAREIFHRDVPPGQPLEDVFLEQLHPKLREVFKSSPMLKNLWEHEVKSAVEGLTTDDLNKLDPDQLHHLMDAQKDVDQRLEEVNKLVEDHSEALEHVKHFFGSREAAVPGNGRPPFCDGDGPADSPTMWEANPELRRKCSEKSTTIAGLGEGFGGDPSSSTKALIQRLRRQELGPVLSLRSELPGCRGADLHALLSALDGNLDQDQAGYEHVHFLSFGCNDALASSKSLASLLVQVLQKGFIWACDFGEVYFNEEVFDHLLSALDPRPLRPARKRKTGLEETREPSSNLAFSFADQGCGLKVHQISRLKDLTRRRRLFDKALSWGKVDRTHAPWLDIPRVFGMVMRSKNLTKCFWRPYQEAEFWRRAGFHCTGGPRLNLQRSGGKRVNPSIRRLTTAMHRGNLEPAALQKAFPPGDEGERRSRELLQTCLHLDLPPAPLPRWVLPGAANSGASLKRREERQPVLQQGLLKRPRRTQQPVAAVVLD</sequence>
<proteinExistence type="predicted"/>
<dbReference type="OrthoDB" id="432997at2759"/>
<dbReference type="EMBL" id="CAMXCT030000401">
    <property type="protein sequence ID" value="CAL4765592.1"/>
    <property type="molecule type" value="Genomic_DNA"/>
</dbReference>
<reference evidence="1" key="1">
    <citation type="submission" date="2022-10" db="EMBL/GenBank/DDBJ databases">
        <authorList>
            <person name="Chen Y."/>
            <person name="Dougan E. K."/>
            <person name="Chan C."/>
            <person name="Rhodes N."/>
            <person name="Thang M."/>
        </authorList>
    </citation>
    <scope>NUCLEOTIDE SEQUENCE</scope>
</reference>
<dbReference type="EMBL" id="CAMXCT020000401">
    <property type="protein sequence ID" value="CAL1131655.1"/>
    <property type="molecule type" value="Genomic_DNA"/>
</dbReference>
<evidence type="ECO:0000313" key="3">
    <source>
        <dbReference type="Proteomes" id="UP001152797"/>
    </source>
</evidence>
<evidence type="ECO:0000313" key="1">
    <source>
        <dbReference type="EMBL" id="CAI3978280.1"/>
    </source>
</evidence>